<dbReference type="Pfam" id="PF12937">
    <property type="entry name" value="F-box-like"/>
    <property type="match status" value="1"/>
</dbReference>
<dbReference type="InterPro" id="IPR001810">
    <property type="entry name" value="F-box_dom"/>
</dbReference>
<dbReference type="GeneID" id="8621682"/>
<dbReference type="SUPFAM" id="SSF81383">
    <property type="entry name" value="F-box domain"/>
    <property type="match status" value="1"/>
</dbReference>
<dbReference type="Proteomes" id="UP000002195">
    <property type="component" value="Unassembled WGS sequence"/>
</dbReference>
<dbReference type="RefSeq" id="XP_641950.1">
    <property type="nucleotide sequence ID" value="XM_636858.1"/>
</dbReference>
<evidence type="ECO:0000313" key="2">
    <source>
        <dbReference type="EMBL" id="EAL67985.1"/>
    </source>
</evidence>
<evidence type="ECO:0000313" key="3">
    <source>
        <dbReference type="Proteomes" id="UP000002195"/>
    </source>
</evidence>
<dbReference type="InterPro" id="IPR036047">
    <property type="entry name" value="F-box-like_dom_sf"/>
</dbReference>
<reference evidence="2 3" key="1">
    <citation type="journal article" date="2005" name="Nature">
        <title>The genome of the social amoeba Dictyostelium discoideum.</title>
        <authorList>
            <consortium name="The Dictyostelium discoideum Sequencing Consortium"/>
            <person name="Eichinger L."/>
            <person name="Pachebat J.A."/>
            <person name="Glockner G."/>
            <person name="Rajandream M.A."/>
            <person name="Sucgang R."/>
            <person name="Berriman M."/>
            <person name="Song J."/>
            <person name="Olsen R."/>
            <person name="Szafranski K."/>
            <person name="Xu Q."/>
            <person name="Tunggal B."/>
            <person name="Kummerfeld S."/>
            <person name="Madera M."/>
            <person name="Konfortov B.A."/>
            <person name="Rivero F."/>
            <person name="Bankier A.T."/>
            <person name="Lehmann R."/>
            <person name="Hamlin N."/>
            <person name="Davies R."/>
            <person name="Gaudet P."/>
            <person name="Fey P."/>
            <person name="Pilcher K."/>
            <person name="Chen G."/>
            <person name="Saunders D."/>
            <person name="Sodergren E."/>
            <person name="Davis P."/>
            <person name="Kerhornou A."/>
            <person name="Nie X."/>
            <person name="Hall N."/>
            <person name="Anjard C."/>
            <person name="Hemphill L."/>
            <person name="Bason N."/>
            <person name="Farbrother P."/>
            <person name="Desany B."/>
            <person name="Just E."/>
            <person name="Morio T."/>
            <person name="Rost R."/>
            <person name="Churcher C."/>
            <person name="Cooper J."/>
            <person name="Haydock S."/>
            <person name="van Driessche N."/>
            <person name="Cronin A."/>
            <person name="Goodhead I."/>
            <person name="Muzny D."/>
            <person name="Mourier T."/>
            <person name="Pain A."/>
            <person name="Lu M."/>
            <person name="Harper D."/>
            <person name="Lindsay R."/>
            <person name="Hauser H."/>
            <person name="James K."/>
            <person name="Quiles M."/>
            <person name="Madan Babu M."/>
            <person name="Saito T."/>
            <person name="Buchrieser C."/>
            <person name="Wardroper A."/>
            <person name="Felder M."/>
            <person name="Thangavelu M."/>
            <person name="Johnson D."/>
            <person name="Knights A."/>
            <person name="Loulseged H."/>
            <person name="Mungall K."/>
            <person name="Oliver K."/>
            <person name="Price C."/>
            <person name="Quail M.A."/>
            <person name="Urushihara H."/>
            <person name="Hernandez J."/>
            <person name="Rabbinowitsch E."/>
            <person name="Steffen D."/>
            <person name="Sanders M."/>
            <person name="Ma J."/>
            <person name="Kohara Y."/>
            <person name="Sharp S."/>
            <person name="Simmonds M."/>
            <person name="Spiegler S."/>
            <person name="Tivey A."/>
            <person name="Sugano S."/>
            <person name="White B."/>
            <person name="Walker D."/>
            <person name="Woodward J."/>
            <person name="Winckler T."/>
            <person name="Tanaka Y."/>
            <person name="Shaulsky G."/>
            <person name="Schleicher M."/>
            <person name="Weinstock G."/>
            <person name="Rosenthal A."/>
            <person name="Cox E.C."/>
            <person name="Chisholm R.L."/>
            <person name="Gibbs R."/>
            <person name="Loomis W.F."/>
            <person name="Platzer M."/>
            <person name="Kay R.R."/>
            <person name="Williams J."/>
            <person name="Dear P.H."/>
            <person name="Noegel A.A."/>
            <person name="Barrell B."/>
            <person name="Kuspa A."/>
        </authorList>
    </citation>
    <scope>NUCLEOTIDE SEQUENCE [LARGE SCALE GENOMIC DNA]</scope>
    <source>
        <strain evidence="2 3">AX4</strain>
    </source>
</reference>
<comment type="caution">
    <text evidence="2">The sequence shown here is derived from an EMBL/GenBank/DDBJ whole genome shotgun (WGS) entry which is preliminary data.</text>
</comment>
<dbReference type="AlphaFoldDB" id="Q54XT0"/>
<dbReference type="HOGENOM" id="CLU_430503_0_0_1"/>
<organism evidence="2 3">
    <name type="scientific">Dictyostelium discoideum</name>
    <name type="common">Social amoeba</name>
    <dbReference type="NCBI Taxonomy" id="44689"/>
    <lineage>
        <taxon>Eukaryota</taxon>
        <taxon>Amoebozoa</taxon>
        <taxon>Evosea</taxon>
        <taxon>Eumycetozoa</taxon>
        <taxon>Dictyostelia</taxon>
        <taxon>Dictyosteliales</taxon>
        <taxon>Dictyosteliaceae</taxon>
        <taxon>Dictyostelium</taxon>
    </lineage>
</organism>
<dbReference type="FunCoup" id="Q54XT0">
    <property type="interactions" value="10"/>
</dbReference>
<keyword evidence="3" id="KW-1185">Reference proteome</keyword>
<dbReference type="PaxDb" id="44689-DDB0237747"/>
<dbReference type="KEGG" id="ddi:DDB_G0278767"/>
<dbReference type="Gene3D" id="1.20.1280.50">
    <property type="match status" value="1"/>
</dbReference>
<evidence type="ECO:0000259" key="1">
    <source>
        <dbReference type="Pfam" id="PF12937"/>
    </source>
</evidence>
<feature type="domain" description="F-box" evidence="1">
    <location>
        <begin position="7"/>
        <end position="44"/>
    </location>
</feature>
<name>Q54XT0_DICDI</name>
<accession>Q54XT0</accession>
<dbReference type="VEuPathDB" id="AmoebaDB:DDB_G0278767"/>
<dbReference type="dictyBase" id="DDB_G0278767"/>
<sequence length="636" mass="75908">MKSIVLVFNILKHLEIDDIYCCEIVCKDWRKVANQNKLWEILFLKKLFNITNFLNEEIDIYNKHGRLKELIEKFNIKYLYKQCFPNHFNRFKNLNILKNNKIINYDHANGHCSSSSSGNGGHNNIINTLSDFKINKSNIHNNTNNNNKQKENEVDNDISDIICNEYIYFYNISKSVIDSYQFNYSYEFNNNDYKNCRLFIIKKDTYQISPPGKNSINTKVDLIFLLFIPNEIKEYSKIIKVNYNYNYCIENPDQSNYQRVYPFNFNLQTIELNNYNDDDDDDDDHHQNGITIKDIEFNENSKNYQYKSMQEIGFKGLNTSEISEELMIKIESFANKFSFYSNNESEKLNTLYYYLTPILLNIETKKPFYKQQQHHQQKQQQQQQLEILKLKNQKISLLNVKWKLTFFLNILKNKPVEFLFYAINDDYPIHYHQYDNPNEEWYENDKPQLLELIKISTIKQYYHRFSFKGSGKKIIEFKFSISIPTTNNTTLTLYIEYLSDLFLFSIKYKESQNNNNDDDNNYGIDDDNDDDNDEDKGIKILYKNKFGRQEYDLNLLKENKDNFSNLSSLMKLVSFLFEGKFPNFKFKLVSLLIIINLDQFMSFDFDSSKILVKPISSNEDKESMYAFDLDFGVNYE</sequence>
<dbReference type="InParanoid" id="Q54XT0"/>
<protein>
    <submittedName>
        <fullName evidence="2">Cyclin-like F-box containing protein</fullName>
    </submittedName>
</protein>
<gene>
    <name evidence="2" type="ORF">DDB_G0278767</name>
</gene>
<dbReference type="EMBL" id="AAFI02000024">
    <property type="protein sequence ID" value="EAL67985.1"/>
    <property type="molecule type" value="Genomic_DNA"/>
</dbReference>
<proteinExistence type="predicted"/>